<proteinExistence type="predicted"/>
<name>A0A6J4H8S6_9ACTN</name>
<feature type="non-terminal residue" evidence="1">
    <location>
        <position position="46"/>
    </location>
</feature>
<gene>
    <name evidence="1" type="ORF">AVDCRST_MAG76-379</name>
</gene>
<sequence>ETGCAAPGGGWGSWPWPRSHAAERIGGQGRFIGSDHATDRVCRARL</sequence>
<dbReference type="AlphaFoldDB" id="A0A6J4H8S6"/>
<reference evidence="1" key="1">
    <citation type="submission" date="2020-02" db="EMBL/GenBank/DDBJ databases">
        <authorList>
            <person name="Meier V. D."/>
        </authorList>
    </citation>
    <scope>NUCLEOTIDE SEQUENCE</scope>
    <source>
        <strain evidence="1">AVDCRST_MAG76</strain>
    </source>
</reference>
<protein>
    <submittedName>
        <fullName evidence="1">Uncharacterized protein</fullName>
    </submittedName>
</protein>
<dbReference type="EMBL" id="CADCSZ010000025">
    <property type="protein sequence ID" value="CAA9215426.1"/>
    <property type="molecule type" value="Genomic_DNA"/>
</dbReference>
<organism evidence="1">
    <name type="scientific">uncultured Acidimicrobiales bacterium</name>
    <dbReference type="NCBI Taxonomy" id="310071"/>
    <lineage>
        <taxon>Bacteria</taxon>
        <taxon>Bacillati</taxon>
        <taxon>Actinomycetota</taxon>
        <taxon>Acidimicrobiia</taxon>
        <taxon>Acidimicrobiales</taxon>
        <taxon>environmental samples</taxon>
    </lineage>
</organism>
<feature type="non-terminal residue" evidence="1">
    <location>
        <position position="1"/>
    </location>
</feature>
<evidence type="ECO:0000313" key="1">
    <source>
        <dbReference type="EMBL" id="CAA9215426.1"/>
    </source>
</evidence>
<accession>A0A6J4H8S6</accession>